<comment type="caution">
    <text evidence="4">The sequence shown here is derived from an EMBL/GenBank/DDBJ whole genome shotgun (WGS) entry which is preliminary data.</text>
</comment>
<dbReference type="SUPFAM" id="SSF46689">
    <property type="entry name" value="Homeodomain-like"/>
    <property type="match status" value="1"/>
</dbReference>
<keyword evidence="1 2" id="KW-0238">DNA-binding</keyword>
<dbReference type="Gene3D" id="1.10.357.10">
    <property type="entry name" value="Tetracycline Repressor, domain 2"/>
    <property type="match status" value="1"/>
</dbReference>
<organism evidence="4 5">
    <name type="scientific">Nocardia aurea</name>
    <dbReference type="NCBI Taxonomy" id="2144174"/>
    <lineage>
        <taxon>Bacteria</taxon>
        <taxon>Bacillati</taxon>
        <taxon>Actinomycetota</taxon>
        <taxon>Actinomycetes</taxon>
        <taxon>Mycobacteriales</taxon>
        <taxon>Nocardiaceae</taxon>
        <taxon>Nocardia</taxon>
    </lineage>
</organism>
<evidence type="ECO:0000256" key="1">
    <source>
        <dbReference type="ARBA" id="ARBA00023125"/>
    </source>
</evidence>
<feature type="domain" description="HTH tetR-type" evidence="3">
    <location>
        <begin position="17"/>
        <end position="77"/>
    </location>
</feature>
<evidence type="ECO:0000259" key="3">
    <source>
        <dbReference type="PROSITE" id="PS50977"/>
    </source>
</evidence>
<accession>A0ABV3FL10</accession>
<evidence type="ECO:0000313" key="4">
    <source>
        <dbReference type="EMBL" id="MEV0706040.1"/>
    </source>
</evidence>
<dbReference type="EMBL" id="JBFAKC010000001">
    <property type="protein sequence ID" value="MEV0706040.1"/>
    <property type="molecule type" value="Genomic_DNA"/>
</dbReference>
<name>A0ABV3FL10_9NOCA</name>
<dbReference type="InterPro" id="IPR009057">
    <property type="entry name" value="Homeodomain-like_sf"/>
</dbReference>
<proteinExistence type="predicted"/>
<dbReference type="RefSeq" id="WP_357779032.1">
    <property type="nucleotide sequence ID" value="NZ_JBFAKC010000001.1"/>
</dbReference>
<dbReference type="PANTHER" id="PTHR30055">
    <property type="entry name" value="HTH-TYPE TRANSCRIPTIONAL REGULATOR RUTR"/>
    <property type="match status" value="1"/>
</dbReference>
<protein>
    <submittedName>
        <fullName evidence="4">Helix-turn-helix domain-containing protein</fullName>
    </submittedName>
</protein>
<dbReference type="PROSITE" id="PS50977">
    <property type="entry name" value="HTH_TETR_2"/>
    <property type="match status" value="1"/>
</dbReference>
<feature type="DNA-binding region" description="H-T-H motif" evidence="2">
    <location>
        <begin position="40"/>
        <end position="59"/>
    </location>
</feature>
<evidence type="ECO:0000313" key="5">
    <source>
        <dbReference type="Proteomes" id="UP001551695"/>
    </source>
</evidence>
<reference evidence="4 5" key="1">
    <citation type="submission" date="2024-06" db="EMBL/GenBank/DDBJ databases">
        <title>The Natural Products Discovery Center: Release of the First 8490 Sequenced Strains for Exploring Actinobacteria Biosynthetic Diversity.</title>
        <authorList>
            <person name="Kalkreuter E."/>
            <person name="Kautsar S.A."/>
            <person name="Yang D."/>
            <person name="Bader C.D."/>
            <person name="Teijaro C.N."/>
            <person name="Fluegel L."/>
            <person name="Davis C.M."/>
            <person name="Simpson J.R."/>
            <person name="Lauterbach L."/>
            <person name="Steele A.D."/>
            <person name="Gui C."/>
            <person name="Meng S."/>
            <person name="Li G."/>
            <person name="Viehrig K."/>
            <person name="Ye F."/>
            <person name="Su P."/>
            <person name="Kiefer A.F."/>
            <person name="Nichols A."/>
            <person name="Cepeda A.J."/>
            <person name="Yan W."/>
            <person name="Fan B."/>
            <person name="Jiang Y."/>
            <person name="Adhikari A."/>
            <person name="Zheng C.-J."/>
            <person name="Schuster L."/>
            <person name="Cowan T.M."/>
            <person name="Smanski M.J."/>
            <person name="Chevrette M.G."/>
            <person name="De Carvalho L.P.S."/>
            <person name="Shen B."/>
        </authorList>
    </citation>
    <scope>NUCLEOTIDE SEQUENCE [LARGE SCALE GENOMIC DNA]</scope>
    <source>
        <strain evidence="4 5">NPDC050403</strain>
    </source>
</reference>
<dbReference type="InterPro" id="IPR050109">
    <property type="entry name" value="HTH-type_TetR-like_transc_reg"/>
</dbReference>
<gene>
    <name evidence="4" type="ORF">AB0I48_00565</name>
</gene>
<dbReference type="Proteomes" id="UP001551695">
    <property type="component" value="Unassembled WGS sequence"/>
</dbReference>
<sequence length="219" mass="23547">MTALPPAQLGRRMRNMREKQARILDAATALFAERGYAGVTAQEISDRADIAAGTLFRYAATKGELLLMVYNAEFREALDRGEHAAAAHDDPVGAVLAMVLPILGAADRHVENSVAYQRELLFGPPAETYRTEGTALVAQLETMVATRLLSGLTEPAAVGSEVERRALLAGRGVFAVLHLILASPSEGAYSDRVPDLRDQIAQIVAGFYATATRTPEGRE</sequence>
<keyword evidence="5" id="KW-1185">Reference proteome</keyword>
<dbReference type="InterPro" id="IPR001647">
    <property type="entry name" value="HTH_TetR"/>
</dbReference>
<dbReference type="PANTHER" id="PTHR30055:SF226">
    <property type="entry name" value="HTH-TYPE TRANSCRIPTIONAL REGULATOR PKSA"/>
    <property type="match status" value="1"/>
</dbReference>
<dbReference type="Pfam" id="PF00440">
    <property type="entry name" value="TetR_N"/>
    <property type="match status" value="1"/>
</dbReference>
<dbReference type="PRINTS" id="PR00455">
    <property type="entry name" value="HTHTETR"/>
</dbReference>
<evidence type="ECO:0000256" key="2">
    <source>
        <dbReference type="PROSITE-ProRule" id="PRU00335"/>
    </source>
</evidence>